<dbReference type="RefSeq" id="XP_060455539.1">
    <property type="nucleotide sequence ID" value="XM_060598779.1"/>
</dbReference>
<proteinExistence type="predicted"/>
<name>A0AA48KZA2_9TREE</name>
<dbReference type="Proteomes" id="UP001233271">
    <property type="component" value="Chromosome 3"/>
</dbReference>
<organism evidence="1 2">
    <name type="scientific">Cutaneotrichosporon cavernicola</name>
    <dbReference type="NCBI Taxonomy" id="279322"/>
    <lineage>
        <taxon>Eukaryota</taxon>
        <taxon>Fungi</taxon>
        <taxon>Dikarya</taxon>
        <taxon>Basidiomycota</taxon>
        <taxon>Agaricomycotina</taxon>
        <taxon>Tremellomycetes</taxon>
        <taxon>Trichosporonales</taxon>
        <taxon>Trichosporonaceae</taxon>
        <taxon>Cutaneotrichosporon</taxon>
    </lineage>
</organism>
<keyword evidence="2" id="KW-1185">Reference proteome</keyword>
<dbReference type="KEGG" id="ccac:CcaHIS019_0303440"/>
<evidence type="ECO:0000313" key="1">
    <source>
        <dbReference type="EMBL" id="BEI90274.1"/>
    </source>
</evidence>
<evidence type="ECO:0000313" key="2">
    <source>
        <dbReference type="Proteomes" id="UP001233271"/>
    </source>
</evidence>
<sequence length="394" mass="43470">MVQPHRPDPIKLPLDIHVRVAQLLNARGARGTLASLSRASRAAYDAAAPFLYSEIKLGPHATGLLSALDPGDVEGFTGFDDEGKTPGWTASRATIRRLAAWSHVRRLKVPALPRDHQSQTLAKIATSLPPGVLMPRLQAVCFGPVATDQLRIWTPDYGIGPYVPPLIEALAAQRATHLCVAFRHVVADKWNDYREASTLGQYALARRLEALVAAWDIEDVTFHDVVHQVLPSLPTTNIYEFAPHAIPHPIYRDDYRFPTGAAAVRLPGPDWNLRPWQMGTAIKNLFPSSLGVETHEATLARTRWRFCGVANHVLTKEVRGDDDSDGVWYGEVRDLVDESIKAGIARDLPARGLNDEFVKQVLERIEYGRAVECAACGRDVDEHVVTSMDGLSLL</sequence>
<protein>
    <submittedName>
        <fullName evidence="1">Uncharacterized protein</fullName>
    </submittedName>
</protein>
<gene>
    <name evidence="1" type="ORF">CcaverHIS019_0303440</name>
</gene>
<dbReference type="GeneID" id="85494144"/>
<reference evidence="1" key="1">
    <citation type="journal article" date="2023" name="BMC Genomics">
        <title>Chromosome-level genome assemblies of Cutaneotrichosporon spp. (Trichosporonales, Basidiomycota) reveal imbalanced evolution between nucleotide sequences and chromosome synteny.</title>
        <authorList>
            <person name="Kobayashi Y."/>
            <person name="Kayamori A."/>
            <person name="Aoki K."/>
            <person name="Shiwa Y."/>
            <person name="Matsutani M."/>
            <person name="Fujita N."/>
            <person name="Sugita T."/>
            <person name="Iwasaki W."/>
            <person name="Tanaka N."/>
            <person name="Takashima M."/>
        </authorList>
    </citation>
    <scope>NUCLEOTIDE SEQUENCE</scope>
    <source>
        <strain evidence="1">HIS019</strain>
    </source>
</reference>
<dbReference type="EMBL" id="AP028214">
    <property type="protein sequence ID" value="BEI90274.1"/>
    <property type="molecule type" value="Genomic_DNA"/>
</dbReference>
<dbReference type="AlphaFoldDB" id="A0AA48KZA2"/>
<accession>A0AA48KZA2</accession>